<evidence type="ECO:0000256" key="1">
    <source>
        <dbReference type="ARBA" id="ARBA00004245"/>
    </source>
</evidence>
<dbReference type="Pfam" id="PF03114">
    <property type="entry name" value="BAR"/>
    <property type="match status" value="1"/>
</dbReference>
<keyword evidence="6" id="KW-0175">Coiled coil</keyword>
<feature type="domain" description="BAR" evidence="8">
    <location>
        <begin position="23"/>
        <end position="264"/>
    </location>
</feature>
<evidence type="ECO:0000256" key="2">
    <source>
        <dbReference type="ARBA" id="ARBA00022443"/>
    </source>
</evidence>
<feature type="coiled-coil region" evidence="6">
    <location>
        <begin position="143"/>
        <end position="211"/>
    </location>
</feature>
<keyword evidence="3" id="KW-0963">Cytoplasm</keyword>
<dbReference type="GO" id="GO:0051666">
    <property type="term" value="P:actin cortical patch localization"/>
    <property type="evidence" value="ECO:0007669"/>
    <property type="project" value="InterPro"/>
</dbReference>
<evidence type="ECO:0000313" key="10">
    <source>
        <dbReference type="Proteomes" id="UP000663879"/>
    </source>
</evidence>
<keyword evidence="4" id="KW-0206">Cytoskeleton</keyword>
<dbReference type="Gene3D" id="2.30.30.40">
    <property type="entry name" value="SH3 Domains"/>
    <property type="match status" value="1"/>
</dbReference>
<dbReference type="EMBL" id="CAJNOC010001372">
    <property type="protein sequence ID" value="CAF0859056.1"/>
    <property type="molecule type" value="Genomic_DNA"/>
</dbReference>
<dbReference type="OrthoDB" id="14167at2759"/>
<organism evidence="9 10">
    <name type="scientific">Brachionus calyciflorus</name>
    <dbReference type="NCBI Taxonomy" id="104777"/>
    <lineage>
        <taxon>Eukaryota</taxon>
        <taxon>Metazoa</taxon>
        <taxon>Spiralia</taxon>
        <taxon>Gnathifera</taxon>
        <taxon>Rotifera</taxon>
        <taxon>Eurotatoria</taxon>
        <taxon>Monogononta</taxon>
        <taxon>Pseudotrocha</taxon>
        <taxon>Ploima</taxon>
        <taxon>Brachionidae</taxon>
        <taxon>Brachionus</taxon>
    </lineage>
</organism>
<evidence type="ECO:0000256" key="5">
    <source>
        <dbReference type="PROSITE-ProRule" id="PRU00192"/>
    </source>
</evidence>
<proteinExistence type="predicted"/>
<dbReference type="GO" id="GO:0006897">
    <property type="term" value="P:endocytosis"/>
    <property type="evidence" value="ECO:0007669"/>
    <property type="project" value="InterPro"/>
</dbReference>
<name>A0A813WK61_9BILA</name>
<accession>A0A813WK61</accession>
<dbReference type="InterPro" id="IPR027267">
    <property type="entry name" value="AH/BAR_dom_sf"/>
</dbReference>
<dbReference type="GO" id="GO:0005737">
    <property type="term" value="C:cytoplasm"/>
    <property type="evidence" value="ECO:0007669"/>
    <property type="project" value="InterPro"/>
</dbReference>
<evidence type="ECO:0000256" key="6">
    <source>
        <dbReference type="SAM" id="Coils"/>
    </source>
</evidence>
<dbReference type="Proteomes" id="UP000663879">
    <property type="component" value="Unassembled WGS sequence"/>
</dbReference>
<evidence type="ECO:0000313" key="9">
    <source>
        <dbReference type="EMBL" id="CAF0859056.1"/>
    </source>
</evidence>
<sequence>MDNLKKAAAEASSFFNRAKQFTEEKLGNAEKTYYQADLDNSIRRSDCTKTVTERIISNTTSLLQPNPNERLEELVLTKLDRKVPKPNNLELLGNCFVEAGNEIGNSYQYGSVLIKVGEAEKRLGSIEKEFVQKSSDCFLQPLKSFLEGQMKIIQKEKKILETKRLDLDACKARLKKFNETTPQKLEQILTVQKAEEEVRRAQTEFDRQCELTKLLMDELSITYNHHLQCLTDFVDAQLNYYSSCSKILQDVSKQIGGTGIRNIPPTPKQISDGSPFTYPLNSLPPSFTAKKKAKVLFDYEATDPSEISVSANQLITIQIVPNDNDWVLAESGRDSGKVPKAYIQIVD</sequence>
<dbReference type="SMART" id="SM00721">
    <property type="entry name" value="BAR"/>
    <property type="match status" value="1"/>
</dbReference>
<dbReference type="Gene3D" id="1.20.1270.60">
    <property type="entry name" value="Arfaptin homology (AH) domain/BAR domain"/>
    <property type="match status" value="1"/>
</dbReference>
<evidence type="ECO:0000259" key="7">
    <source>
        <dbReference type="PROSITE" id="PS50002"/>
    </source>
</evidence>
<dbReference type="GO" id="GO:0008289">
    <property type="term" value="F:lipid binding"/>
    <property type="evidence" value="ECO:0007669"/>
    <property type="project" value="TreeGrafter"/>
</dbReference>
<feature type="domain" description="SH3" evidence="7">
    <location>
        <begin position="288"/>
        <end position="347"/>
    </location>
</feature>
<dbReference type="PROSITE" id="PS51021">
    <property type="entry name" value="BAR"/>
    <property type="match status" value="1"/>
</dbReference>
<dbReference type="AlphaFoldDB" id="A0A813WK61"/>
<evidence type="ECO:0000256" key="3">
    <source>
        <dbReference type="ARBA" id="ARBA00022490"/>
    </source>
</evidence>
<keyword evidence="2 5" id="KW-0728">SH3 domain</keyword>
<dbReference type="PANTHER" id="PTHR47174:SF3">
    <property type="entry name" value="BRIDGING INTEGRATOR 3"/>
    <property type="match status" value="1"/>
</dbReference>
<dbReference type="InterPro" id="IPR001452">
    <property type="entry name" value="SH3_domain"/>
</dbReference>
<reference evidence="9" key="1">
    <citation type="submission" date="2021-02" db="EMBL/GenBank/DDBJ databases">
        <authorList>
            <person name="Nowell W R."/>
        </authorList>
    </citation>
    <scope>NUCLEOTIDE SEQUENCE</scope>
    <source>
        <strain evidence="9">Ploen Becks lab</strain>
    </source>
</reference>
<evidence type="ECO:0000256" key="4">
    <source>
        <dbReference type="ARBA" id="ARBA00023212"/>
    </source>
</evidence>
<dbReference type="InterPro" id="IPR004148">
    <property type="entry name" value="BAR_dom"/>
</dbReference>
<evidence type="ECO:0000259" key="8">
    <source>
        <dbReference type="PROSITE" id="PS51021"/>
    </source>
</evidence>
<dbReference type="GO" id="GO:0015629">
    <property type="term" value="C:actin cytoskeleton"/>
    <property type="evidence" value="ECO:0007669"/>
    <property type="project" value="TreeGrafter"/>
</dbReference>
<dbReference type="InterPro" id="IPR036028">
    <property type="entry name" value="SH3-like_dom_sf"/>
</dbReference>
<protein>
    <recommendedName>
        <fullName evidence="11">Endophilin-B1</fullName>
    </recommendedName>
</protein>
<dbReference type="SMART" id="SM00326">
    <property type="entry name" value="SH3"/>
    <property type="match status" value="1"/>
</dbReference>
<keyword evidence="10" id="KW-1185">Reference proteome</keyword>
<dbReference type="PANTHER" id="PTHR47174">
    <property type="entry name" value="BRIDGING INTEGRATOR 3"/>
    <property type="match status" value="1"/>
</dbReference>
<dbReference type="PROSITE" id="PS50002">
    <property type="entry name" value="SH3"/>
    <property type="match status" value="1"/>
</dbReference>
<gene>
    <name evidence="9" type="ORF">OXX778_LOCUS9343</name>
</gene>
<comment type="caution">
    <text evidence="9">The sequence shown here is derived from an EMBL/GenBank/DDBJ whole genome shotgun (WGS) entry which is preliminary data.</text>
</comment>
<dbReference type="InterPro" id="IPR046982">
    <property type="entry name" value="BIN3/RVS161-like"/>
</dbReference>
<dbReference type="SUPFAM" id="SSF103657">
    <property type="entry name" value="BAR/IMD domain-like"/>
    <property type="match status" value="1"/>
</dbReference>
<evidence type="ECO:0008006" key="11">
    <source>
        <dbReference type="Google" id="ProtNLM"/>
    </source>
</evidence>
<dbReference type="Pfam" id="PF07653">
    <property type="entry name" value="SH3_2"/>
    <property type="match status" value="1"/>
</dbReference>
<dbReference type="SUPFAM" id="SSF50044">
    <property type="entry name" value="SH3-domain"/>
    <property type="match status" value="1"/>
</dbReference>
<dbReference type="GO" id="GO:0097320">
    <property type="term" value="P:plasma membrane tubulation"/>
    <property type="evidence" value="ECO:0007669"/>
    <property type="project" value="TreeGrafter"/>
</dbReference>
<comment type="subcellular location">
    <subcellularLocation>
        <location evidence="1">Cytoplasm</location>
        <location evidence="1">Cytoskeleton</location>
    </subcellularLocation>
</comment>